<dbReference type="AntiFam" id="ANF00015">
    <property type="entry name" value="tRNA translation"/>
</dbReference>
<evidence type="ECO:0000313" key="2">
    <source>
        <dbReference type="Proteomes" id="UP000231658"/>
    </source>
</evidence>
<protein>
    <submittedName>
        <fullName evidence="1">Uncharacterized protein</fullName>
    </submittedName>
</protein>
<dbReference type="AlphaFoldDB" id="A0A1C3RDT2"/>
<accession>A0A1C3RDT2</accession>
<gene>
    <name evidence="1" type="ORF">MTBPR1_100091</name>
</gene>
<dbReference type="EMBL" id="FLYE01000002">
    <property type="protein sequence ID" value="SCA55450.1"/>
    <property type="molecule type" value="Genomic_DNA"/>
</dbReference>
<dbReference type="STRING" id="1867952.MTBPR1_100091"/>
<evidence type="ECO:0000313" key="1">
    <source>
        <dbReference type="EMBL" id="SCA55450.1"/>
    </source>
</evidence>
<name>A0A1C3RDT2_9PROT</name>
<sequence length="53" mass="5913">MTIRCHPPKNRHPVEGFATLKDAQVAELVDAQVSGTCGRKAVEVRLFSWAPFF</sequence>
<dbReference type="Proteomes" id="UP000231658">
    <property type="component" value="Unassembled WGS sequence"/>
</dbReference>
<reference evidence="1 2" key="1">
    <citation type="submission" date="2016-07" db="EMBL/GenBank/DDBJ databases">
        <authorList>
            <person name="Lefevre C.T."/>
        </authorList>
    </citation>
    <scope>NUCLEOTIDE SEQUENCE [LARGE SCALE GENOMIC DNA]</scope>
    <source>
        <strain evidence="1">PR1</strain>
    </source>
</reference>
<organism evidence="1 2">
    <name type="scientific">Candidatus Terasakiella magnetica</name>
    <dbReference type="NCBI Taxonomy" id="1867952"/>
    <lineage>
        <taxon>Bacteria</taxon>
        <taxon>Pseudomonadati</taxon>
        <taxon>Pseudomonadota</taxon>
        <taxon>Alphaproteobacteria</taxon>
        <taxon>Rhodospirillales</taxon>
        <taxon>Terasakiellaceae</taxon>
        <taxon>Terasakiella</taxon>
    </lineage>
</organism>
<proteinExistence type="predicted"/>
<keyword evidence="2" id="KW-1185">Reference proteome</keyword>